<dbReference type="Proteomes" id="UP000501076">
    <property type="component" value="Plasmid pFDU301B"/>
</dbReference>
<accession>A0A6M6E954</accession>
<dbReference type="Pfam" id="PF11553">
    <property type="entry name" value="DUF3231"/>
    <property type="match status" value="2"/>
</dbReference>
<organism evidence="1 2">
    <name type="scientific">Priestia megaterium</name>
    <name type="common">Bacillus megaterium</name>
    <dbReference type="NCBI Taxonomy" id="1404"/>
    <lineage>
        <taxon>Bacteria</taxon>
        <taxon>Bacillati</taxon>
        <taxon>Bacillota</taxon>
        <taxon>Bacilli</taxon>
        <taxon>Bacillales</taxon>
        <taxon>Bacillaceae</taxon>
        <taxon>Priestia</taxon>
    </lineage>
</organism>
<keyword evidence="1" id="KW-0614">Plasmid</keyword>
<evidence type="ECO:0000313" key="1">
    <source>
        <dbReference type="EMBL" id="QJX81077.1"/>
    </source>
</evidence>
<name>A0A6M6E954_PRIMG</name>
<gene>
    <name evidence="1" type="ORF">FDZ14_33760</name>
</gene>
<dbReference type="AlphaFoldDB" id="A0A6M6E954"/>
<geneLocation type="plasmid" evidence="2">
    <name>pfdu301b</name>
</geneLocation>
<proteinExistence type="predicted"/>
<protein>
    <submittedName>
        <fullName evidence="1">DUF3231 family protein</fullName>
    </submittedName>
</protein>
<dbReference type="RefSeq" id="WP_171779077.1">
    <property type="nucleotide sequence ID" value="NZ_CP045274.1"/>
</dbReference>
<dbReference type="EMBL" id="CP045274">
    <property type="protein sequence ID" value="QJX81077.1"/>
    <property type="molecule type" value="Genomic_DNA"/>
</dbReference>
<dbReference type="InterPro" id="IPR012347">
    <property type="entry name" value="Ferritin-like"/>
</dbReference>
<dbReference type="InterPro" id="IPR021617">
    <property type="entry name" value="DUF3231"/>
</dbReference>
<sequence length="320" mass="36339">MNVNELGFLWYLQSSSNMINIFLKYLIGTTEDVDVKEILKQINEVSTHQEQTANLILSEKGFKSTSFFNTQDDLYNPNTKLFSDQLTTEILKHVTGIGLHELAFQYSGLTDLKVKKFFKELLDTFTEIDYSLLRLLSDKGMLQNNSFSYQNAEERKGKLFKVISTQQRPLNAVELSHMSSSLGCNNVGIALCTGFSEVVKDDDIKNLLLEGEKLAFKQASTLSNIFRENGVPASTGLEAHVNKIEASPFSDKLIANLIMFLSPIGITNLQSAIVVSYKRDHINLLKELIKQVEDFSEKGFKLLVRKNWFHEPPLSNWMHK</sequence>
<reference evidence="1 2" key="1">
    <citation type="submission" date="2019-10" db="EMBL/GenBank/DDBJ databases">
        <title>Complete genome sequences for adaption low water activity.</title>
        <authorList>
            <person name="Zhao L."/>
            <person name="Zhong J."/>
        </authorList>
    </citation>
    <scope>NUCLEOTIDE SEQUENCE [LARGE SCALE GENOMIC DNA]</scope>
    <source>
        <strain evidence="1 2">FDU301</strain>
        <plasmid evidence="2">pfdu301b</plasmid>
    </source>
</reference>
<evidence type="ECO:0000313" key="2">
    <source>
        <dbReference type="Proteomes" id="UP000501076"/>
    </source>
</evidence>
<dbReference type="Gene3D" id="1.20.1260.10">
    <property type="match status" value="2"/>
</dbReference>